<dbReference type="PROSITE" id="PS00455">
    <property type="entry name" value="AMP_BINDING"/>
    <property type="match status" value="1"/>
</dbReference>
<keyword evidence="6" id="KW-1185">Reference proteome</keyword>
<keyword evidence="2 5" id="KW-0436">Ligase</keyword>
<dbReference type="OrthoDB" id="9799237at2"/>
<accession>A0A5K7YWG6</accession>
<proteinExistence type="inferred from homology"/>
<dbReference type="EMBL" id="AP021874">
    <property type="protein sequence ID" value="BBO70644.1"/>
    <property type="molecule type" value="Genomic_DNA"/>
</dbReference>
<evidence type="ECO:0000259" key="3">
    <source>
        <dbReference type="Pfam" id="PF00501"/>
    </source>
</evidence>
<evidence type="ECO:0000259" key="4">
    <source>
        <dbReference type="Pfam" id="PF13193"/>
    </source>
</evidence>
<evidence type="ECO:0000256" key="1">
    <source>
        <dbReference type="ARBA" id="ARBA00006432"/>
    </source>
</evidence>
<dbReference type="Proteomes" id="UP000427906">
    <property type="component" value="Chromosome"/>
</dbReference>
<dbReference type="Gene3D" id="3.30.300.30">
    <property type="match status" value="1"/>
</dbReference>
<dbReference type="GO" id="GO:0016405">
    <property type="term" value="F:CoA-ligase activity"/>
    <property type="evidence" value="ECO:0007669"/>
    <property type="project" value="TreeGrafter"/>
</dbReference>
<reference evidence="5 6" key="1">
    <citation type="submission" date="2019-11" db="EMBL/GenBank/DDBJ databases">
        <title>Comparative genomics of hydrocarbon-degrading Desulfosarcina strains.</title>
        <authorList>
            <person name="Watanabe M."/>
            <person name="Kojima H."/>
            <person name="Fukui M."/>
        </authorList>
    </citation>
    <scope>NUCLEOTIDE SEQUENCE [LARGE SCALE GENOMIC DNA]</scope>
    <source>
        <strain evidence="5 6">PL12</strain>
    </source>
</reference>
<comment type="similarity">
    <text evidence="1">Belongs to the ATP-dependent AMP-binding enzyme family.</text>
</comment>
<dbReference type="InterPro" id="IPR020845">
    <property type="entry name" value="AMP-binding_CS"/>
</dbReference>
<feature type="domain" description="AMP-dependent synthetase/ligase" evidence="3">
    <location>
        <begin position="31"/>
        <end position="416"/>
    </location>
</feature>
<dbReference type="InterPro" id="IPR042099">
    <property type="entry name" value="ANL_N_sf"/>
</dbReference>
<protein>
    <submittedName>
        <fullName evidence="5">Long-chain-fatty-acid--CoA ligase</fullName>
    </submittedName>
</protein>
<gene>
    <name evidence="5" type="ORF">DSCA_45740</name>
</gene>
<dbReference type="PANTHER" id="PTHR24096:SF149">
    <property type="entry name" value="AMP-BINDING DOMAIN-CONTAINING PROTEIN-RELATED"/>
    <property type="match status" value="1"/>
</dbReference>
<evidence type="ECO:0000313" key="6">
    <source>
        <dbReference type="Proteomes" id="UP000427906"/>
    </source>
</evidence>
<dbReference type="RefSeq" id="WP_155318580.1">
    <property type="nucleotide sequence ID" value="NZ_AP021874.1"/>
</dbReference>
<evidence type="ECO:0000313" key="5">
    <source>
        <dbReference type="EMBL" id="BBO70644.1"/>
    </source>
</evidence>
<feature type="domain" description="AMP-binding enzyme C-terminal" evidence="4">
    <location>
        <begin position="471"/>
        <end position="549"/>
    </location>
</feature>
<dbReference type="InterPro" id="IPR025110">
    <property type="entry name" value="AMP-bd_C"/>
</dbReference>
<dbReference type="AlphaFoldDB" id="A0A5K7YWG6"/>
<dbReference type="Pfam" id="PF00501">
    <property type="entry name" value="AMP-binding"/>
    <property type="match status" value="1"/>
</dbReference>
<dbReference type="InterPro" id="IPR000873">
    <property type="entry name" value="AMP-dep_synth/lig_dom"/>
</dbReference>
<dbReference type="Gene3D" id="3.40.50.12780">
    <property type="entry name" value="N-terminal domain of ligase-like"/>
    <property type="match status" value="1"/>
</dbReference>
<dbReference type="Pfam" id="PF13193">
    <property type="entry name" value="AMP-binding_C"/>
    <property type="match status" value="1"/>
</dbReference>
<dbReference type="PANTHER" id="PTHR24096">
    <property type="entry name" value="LONG-CHAIN-FATTY-ACID--COA LIGASE"/>
    <property type="match status" value="1"/>
</dbReference>
<name>A0A5K7YWG6_9BACT</name>
<sequence>MTPDKPWLAYYADIPHTIDYPRVTMYEALVRTVARCPDALAWDFFGTTATYRQFADEIDHCADALAALGLKPGDRMTIAMPTCPQAVVCFYAVNKLGGVASMIHPLSTATEVAFTLNLSRSRFALTLDAFYGKFAEIREKTGLEKLILARIPDYLGWLKRLGFNLTKGRKIATVPPEARVIWWKAMMAASHPPAPKSDAGFEDLAVILYSGGTTGKPKGIMLSNRNFICEGMQVSAWGNLSQGDAILAILPVFHGFGLGVCINAAFMGGAKSIMVPQFTPETVARLIRSKRPNFIIGVPTLYEALNRNPLFRKTDLSCIKASFSGADTLPRCVKERFEAIVHQQGGRTQLREGFGLTEAVTAIMAMPMTEYRENSVGIPFPDMEAKIVGAGTTAELPPGEEGEICLHGPAVMMGYLDNPEETAKTLQTHPDGRVWLHTGDIGTMDADGFFYFRLRQKRMIKSSGMNVYPAQVEERLYQHPDVLDACVIGVPDPKQVERVKAFVVLKAPDQAGPAKEKELIDFCRRDLIVWSCPREIEFRTALPLTLVGKVAFAELAAEEIEKLGDAADICKMENDPN</sequence>
<evidence type="ECO:0000256" key="2">
    <source>
        <dbReference type="ARBA" id="ARBA00022598"/>
    </source>
</evidence>
<dbReference type="KEGG" id="dalk:DSCA_45740"/>
<dbReference type="SUPFAM" id="SSF56801">
    <property type="entry name" value="Acetyl-CoA synthetase-like"/>
    <property type="match status" value="1"/>
</dbReference>
<dbReference type="InterPro" id="IPR045851">
    <property type="entry name" value="AMP-bd_C_sf"/>
</dbReference>
<organism evidence="5 6">
    <name type="scientific">Desulfosarcina alkanivorans</name>
    <dbReference type="NCBI Taxonomy" id="571177"/>
    <lineage>
        <taxon>Bacteria</taxon>
        <taxon>Pseudomonadati</taxon>
        <taxon>Thermodesulfobacteriota</taxon>
        <taxon>Desulfobacteria</taxon>
        <taxon>Desulfobacterales</taxon>
        <taxon>Desulfosarcinaceae</taxon>
        <taxon>Desulfosarcina</taxon>
    </lineage>
</organism>